<evidence type="ECO:0000313" key="4">
    <source>
        <dbReference type="Proteomes" id="UP001301216"/>
    </source>
</evidence>
<dbReference type="NCBIfam" id="TIGR01414">
    <property type="entry name" value="autotrans_barl"/>
    <property type="match status" value="1"/>
</dbReference>
<dbReference type="InterPro" id="IPR006315">
    <property type="entry name" value="OM_autotransptr_brl_dom"/>
</dbReference>
<sequence length="894" mass="93119">KNSQMDVGVYRIFQSDNPLTDNGMQMAAGSDQDYSLQVLQPQGQVNLVNSGGRTMSYWDGSQMIGDGTVHGGDGTWNAANSNWTDQNGNGNTPWADDVFAVFQGTGGKVMIENGFTPRVNGMQFFVDGYSVEGGTITLGGTDVRINVGDGVMEHANYVATISSILDGQNGFTKSGYGTLNLTGQNSYSGTTTVQEGTLELSGNGSIANSAEIVLASTEFDRGKLLINKDQEFSFANKVSGVGAVTKDGIGTTTFSGNNTFSGGLTVAAGAAKAGIAENAFGSGNVTIKGGGVLDLADFNETVGSLVGEKAGDGTITLGSGTLTLNQNLHGDFSGKISGTGGITKNGNGDLVLYGANDYSGNTAVNEGALVQGAAGGFSAASRYSVASGASLELGGFSSTMAGLSNGGDVFFGGNGGTVLNVSGDYNGQGGTLHMWGVLGDDSSLIDRMNVSGNTAGTSKVDITNRHGFGAKTNNGIEIISVGGSSDGLFTLNGDYVTKDGKQAIMTDSAYAYTLQKGGTNTPNDGNWYLVSKKDNANPVNPVDPDCEKTNTCPPGPNPGPNPGRYSAAAPIYESYGSTLQALNKLPTLQQRVGERYLGGSDQASSGANVGETDSKAIWGRIEGAHNRHESASTAGDLHQDINTFIMQAGVDGQFYEDENGTLFAGITGQYGNARSNIDNRTGDGSGSISTQGWGLGATTTWYGTSGFYLDAQAQANWYDSDLHVDAVNQTLSNGNKGFGYALSLEAGQRFAINQNWSLTPQAQLMWSSVDFDTFTDSYGARISNRDGDSLTARLGLAANYANSWKGHDGRMVNTSLYGIANLYQEFMGDARMNYAGTHMATDSDDTWGGIGAGGTYAWADNKYALYGEGSINTSLNHFSDSYALKGNVGFKVKW</sequence>
<dbReference type="Pfam" id="PF18883">
    <property type="entry name" value="AC_1"/>
    <property type="match status" value="1"/>
</dbReference>
<dbReference type="CDD" id="cd01344">
    <property type="entry name" value="PL2_Passenger_AT"/>
    <property type="match status" value="1"/>
</dbReference>
<keyword evidence="4" id="KW-1185">Reference proteome</keyword>
<dbReference type="InterPro" id="IPR036709">
    <property type="entry name" value="Autotransporte_beta_dom_sf"/>
</dbReference>
<dbReference type="InterPro" id="IPR013425">
    <property type="entry name" value="Autotrns_rpt"/>
</dbReference>
<dbReference type="NCBIfam" id="TIGR02601">
    <property type="entry name" value="autotrns_rpt"/>
    <property type="match status" value="3"/>
</dbReference>
<protein>
    <submittedName>
        <fullName evidence="3">Autotransporter outer membrane beta-barrel domain-containing protein</fullName>
    </submittedName>
</protein>
<dbReference type="Gene3D" id="2.160.20.20">
    <property type="match status" value="2"/>
</dbReference>
<dbReference type="SUPFAM" id="SSF51126">
    <property type="entry name" value="Pectin lyase-like"/>
    <property type="match status" value="2"/>
</dbReference>
<dbReference type="RefSeq" id="WP_265985850.1">
    <property type="nucleotide sequence ID" value="NZ_JAPHAV010000008.1"/>
</dbReference>
<dbReference type="Pfam" id="PF03797">
    <property type="entry name" value="Autotransporter"/>
    <property type="match status" value="1"/>
</dbReference>
<dbReference type="InterPro" id="IPR011050">
    <property type="entry name" value="Pectin_lyase_fold/virulence"/>
</dbReference>
<dbReference type="Pfam" id="PF12951">
    <property type="entry name" value="PATR"/>
    <property type="match status" value="3"/>
</dbReference>
<dbReference type="Proteomes" id="UP001301216">
    <property type="component" value="Unassembled WGS sequence"/>
</dbReference>
<keyword evidence="1" id="KW-0732">Signal</keyword>
<dbReference type="InterPro" id="IPR043990">
    <property type="entry name" value="AC_1"/>
</dbReference>
<dbReference type="Gene3D" id="2.40.128.130">
    <property type="entry name" value="Autotransporter beta-domain"/>
    <property type="match status" value="1"/>
</dbReference>
<dbReference type="PROSITE" id="PS51208">
    <property type="entry name" value="AUTOTRANSPORTER"/>
    <property type="match status" value="1"/>
</dbReference>
<dbReference type="SMART" id="SM00869">
    <property type="entry name" value="Autotransporter"/>
    <property type="match status" value="1"/>
</dbReference>
<evidence type="ECO:0000313" key="3">
    <source>
        <dbReference type="EMBL" id="MCX2698171.1"/>
    </source>
</evidence>
<dbReference type="InterPro" id="IPR051551">
    <property type="entry name" value="Autotransporter_adhesion"/>
</dbReference>
<comment type="caution">
    <text evidence="3">The sequence shown here is derived from an EMBL/GenBank/DDBJ whole genome shotgun (WGS) entry which is preliminary data.</text>
</comment>
<dbReference type="InterPro" id="IPR012332">
    <property type="entry name" value="Autotransporter_pectin_lyase_C"/>
</dbReference>
<accession>A0ABT3QRC4</accession>
<gene>
    <name evidence="3" type="ORF">OPR82_15600</name>
</gene>
<name>A0ABT3QRC4_9HYPH</name>
<feature type="non-terminal residue" evidence="3">
    <location>
        <position position="1"/>
    </location>
</feature>
<reference evidence="3 4" key="1">
    <citation type="submission" date="2022-11" db="EMBL/GenBank/DDBJ databases">
        <title>Brucella sp. YY2X, whole genome shotgun sequencing project.</title>
        <authorList>
            <person name="Yang Y."/>
        </authorList>
    </citation>
    <scope>NUCLEOTIDE SEQUENCE [LARGE SCALE GENOMIC DNA]</scope>
    <source>
        <strain evidence="3 4">YY2X</strain>
    </source>
</reference>
<dbReference type="PANTHER" id="PTHR35037:SF3">
    <property type="entry name" value="C-TERMINAL REGION OF AIDA-LIKE PROTEIN"/>
    <property type="match status" value="1"/>
</dbReference>
<dbReference type="PANTHER" id="PTHR35037">
    <property type="entry name" value="C-TERMINAL REGION OF AIDA-LIKE PROTEIN"/>
    <property type="match status" value="1"/>
</dbReference>
<feature type="domain" description="Autotransporter" evidence="2">
    <location>
        <begin position="610"/>
        <end position="894"/>
    </location>
</feature>
<proteinExistence type="predicted"/>
<evidence type="ECO:0000259" key="2">
    <source>
        <dbReference type="PROSITE" id="PS51208"/>
    </source>
</evidence>
<organism evidence="3 4">
    <name type="scientific">Ochrobactrum chromiisoli</name>
    <dbReference type="NCBI Taxonomy" id="2993941"/>
    <lineage>
        <taxon>Bacteria</taxon>
        <taxon>Pseudomonadati</taxon>
        <taxon>Pseudomonadota</taxon>
        <taxon>Alphaproteobacteria</taxon>
        <taxon>Hyphomicrobiales</taxon>
        <taxon>Brucellaceae</taxon>
        <taxon>Brucella/Ochrobactrum group</taxon>
        <taxon>Ochrobactrum</taxon>
    </lineage>
</organism>
<dbReference type="EMBL" id="JAPHAV010000008">
    <property type="protein sequence ID" value="MCX2698171.1"/>
    <property type="molecule type" value="Genomic_DNA"/>
</dbReference>
<evidence type="ECO:0000256" key="1">
    <source>
        <dbReference type="ARBA" id="ARBA00022729"/>
    </source>
</evidence>
<dbReference type="SUPFAM" id="SSF103515">
    <property type="entry name" value="Autotransporter"/>
    <property type="match status" value="1"/>
</dbReference>
<dbReference type="InterPro" id="IPR005546">
    <property type="entry name" value="Autotransporte_beta"/>
</dbReference>